<name>A0A9D9HHT4_9SPIR</name>
<organism evidence="12 13">
    <name type="scientific">Candidatus Avitreponema avistercoris</name>
    <dbReference type="NCBI Taxonomy" id="2840705"/>
    <lineage>
        <taxon>Bacteria</taxon>
        <taxon>Pseudomonadati</taxon>
        <taxon>Spirochaetota</taxon>
        <taxon>Spirochaetia</taxon>
        <taxon>Spirochaetales</taxon>
        <taxon>Candidatus Avitreponema</taxon>
    </lineage>
</organism>
<protein>
    <recommendedName>
        <fullName evidence="4">cysteine desulfurase</fullName>
        <ecNumber evidence="4">2.8.1.7</ecNumber>
    </recommendedName>
</protein>
<dbReference type="InterPro" id="IPR016454">
    <property type="entry name" value="Cysteine_dSase"/>
</dbReference>
<dbReference type="SUPFAM" id="SSF53383">
    <property type="entry name" value="PLP-dependent transferases"/>
    <property type="match status" value="1"/>
</dbReference>
<dbReference type="EC" id="2.8.1.7" evidence="4"/>
<evidence type="ECO:0000256" key="7">
    <source>
        <dbReference type="ARBA" id="ARBA00022898"/>
    </source>
</evidence>
<comment type="function">
    <text evidence="2">Catalyzes the removal of elemental sulfur atoms from cysteine to produce alanine. Seems to participate in the biosynthesis of the nitrogenase metalloclusters by providing the inorganic sulfur required for the Fe-S core formation.</text>
</comment>
<keyword evidence="12" id="KW-0032">Aminotransferase</keyword>
<evidence type="ECO:0000256" key="8">
    <source>
        <dbReference type="ARBA" id="ARBA00023004"/>
    </source>
</evidence>
<dbReference type="EMBL" id="JADIMS010000164">
    <property type="protein sequence ID" value="MBO8451203.1"/>
    <property type="molecule type" value="Genomic_DNA"/>
</dbReference>
<proteinExistence type="inferred from homology"/>
<dbReference type="PANTHER" id="PTHR11601:SF34">
    <property type="entry name" value="CYSTEINE DESULFURASE"/>
    <property type="match status" value="1"/>
</dbReference>
<evidence type="ECO:0000313" key="12">
    <source>
        <dbReference type="EMBL" id="MBO8451203.1"/>
    </source>
</evidence>
<dbReference type="AlphaFoldDB" id="A0A9D9HHT4"/>
<sequence>MPVNRIYLDYNATTPLDPGVRDVFFSALDLYANASSMHEDGRHAAAQMEQARRQVASLIHAEPEEIYFTSGGSESNNTVFHLLSEDGSFSTKAMQDAFGGRKTVITTAVEHPCVMESARRLARLGFSVVFLPVDADGVVSEDVYRAALDKACSSGRTEDKPLLVSVMTANNEIGTIQDVKKFAALAREAGALFHTDAVQAAGKIPVDVKDSGVDYLTLSCHKIYGPKGVGALFVKKGAPFSPLIRGGHQEHGRRAGTYNSPSIIAFGAAAECAEKGLADYAAHTSALKAMLRDGLLHSVPDIRINGDVPASLPNTLDVSFAGAEGESILLMLDLQGISASTGSACASGSLEPSHVLMATGIGPELAHGSIRFSLGKFTTEEEIRRVLEVIPPVIEKLRAYSTVKPGK</sequence>
<dbReference type="GO" id="GO:0031071">
    <property type="term" value="F:cysteine desulfurase activity"/>
    <property type="evidence" value="ECO:0007669"/>
    <property type="project" value="UniProtKB-EC"/>
</dbReference>
<feature type="domain" description="Aminotransferase class V" evidence="11">
    <location>
        <begin position="6"/>
        <end position="386"/>
    </location>
</feature>
<dbReference type="GO" id="GO:0051536">
    <property type="term" value="F:iron-sulfur cluster binding"/>
    <property type="evidence" value="ECO:0007669"/>
    <property type="project" value="UniProtKB-KW"/>
</dbReference>
<evidence type="ECO:0000259" key="11">
    <source>
        <dbReference type="Pfam" id="PF00266"/>
    </source>
</evidence>
<gene>
    <name evidence="12" type="ORF">IAA96_08895</name>
</gene>
<evidence type="ECO:0000256" key="3">
    <source>
        <dbReference type="ARBA" id="ARBA00006490"/>
    </source>
</evidence>
<evidence type="ECO:0000256" key="2">
    <source>
        <dbReference type="ARBA" id="ARBA00003120"/>
    </source>
</evidence>
<dbReference type="InterPro" id="IPR015424">
    <property type="entry name" value="PyrdxlP-dep_Trfase"/>
</dbReference>
<evidence type="ECO:0000313" key="13">
    <source>
        <dbReference type="Proteomes" id="UP000823616"/>
    </source>
</evidence>
<keyword evidence="8" id="KW-0408">Iron</keyword>
<evidence type="ECO:0000256" key="1">
    <source>
        <dbReference type="ARBA" id="ARBA00001933"/>
    </source>
</evidence>
<dbReference type="PIRSF" id="PIRSF005572">
    <property type="entry name" value="NifS"/>
    <property type="match status" value="1"/>
</dbReference>
<accession>A0A9D9HHT4</accession>
<keyword evidence="9" id="KW-0411">Iron-sulfur</keyword>
<evidence type="ECO:0000256" key="10">
    <source>
        <dbReference type="ARBA" id="ARBA00050776"/>
    </source>
</evidence>
<keyword evidence="6" id="KW-0479">Metal-binding</keyword>
<evidence type="ECO:0000256" key="6">
    <source>
        <dbReference type="ARBA" id="ARBA00022723"/>
    </source>
</evidence>
<reference evidence="12" key="2">
    <citation type="journal article" date="2021" name="PeerJ">
        <title>Extensive microbial diversity within the chicken gut microbiome revealed by metagenomics and culture.</title>
        <authorList>
            <person name="Gilroy R."/>
            <person name="Ravi A."/>
            <person name="Getino M."/>
            <person name="Pursley I."/>
            <person name="Horton D.L."/>
            <person name="Alikhan N.F."/>
            <person name="Baker D."/>
            <person name="Gharbi K."/>
            <person name="Hall N."/>
            <person name="Watson M."/>
            <person name="Adriaenssens E.M."/>
            <person name="Foster-Nyarko E."/>
            <person name="Jarju S."/>
            <person name="Secka A."/>
            <person name="Antonio M."/>
            <person name="Oren A."/>
            <person name="Chaudhuri R.R."/>
            <person name="La Ragione R."/>
            <person name="Hildebrand F."/>
            <person name="Pallen M.J."/>
        </authorList>
    </citation>
    <scope>NUCLEOTIDE SEQUENCE</scope>
    <source>
        <strain evidence="12">B3-4054</strain>
    </source>
</reference>
<dbReference type="FunFam" id="3.40.640.10:FF:000084">
    <property type="entry name" value="IscS-like cysteine desulfurase"/>
    <property type="match status" value="1"/>
</dbReference>
<dbReference type="Gene3D" id="3.40.640.10">
    <property type="entry name" value="Type I PLP-dependent aspartate aminotransferase-like (Major domain)"/>
    <property type="match status" value="1"/>
</dbReference>
<dbReference type="Gene3D" id="3.90.1150.10">
    <property type="entry name" value="Aspartate Aminotransferase, domain 1"/>
    <property type="match status" value="1"/>
</dbReference>
<dbReference type="InterPro" id="IPR000192">
    <property type="entry name" value="Aminotrans_V_dom"/>
</dbReference>
<comment type="caution">
    <text evidence="12">The sequence shown here is derived from an EMBL/GenBank/DDBJ whole genome shotgun (WGS) entry which is preliminary data.</text>
</comment>
<dbReference type="Pfam" id="PF00266">
    <property type="entry name" value="Aminotran_5"/>
    <property type="match status" value="1"/>
</dbReference>
<keyword evidence="7" id="KW-0663">Pyridoxal phosphate</keyword>
<dbReference type="InterPro" id="IPR015421">
    <property type="entry name" value="PyrdxlP-dep_Trfase_major"/>
</dbReference>
<dbReference type="Gene3D" id="1.10.260.50">
    <property type="match status" value="1"/>
</dbReference>
<dbReference type="InterPro" id="IPR015422">
    <property type="entry name" value="PyrdxlP-dep_Trfase_small"/>
</dbReference>
<comment type="catalytic activity">
    <reaction evidence="10">
        <text>(sulfur carrier)-H + L-cysteine = (sulfur carrier)-SH + L-alanine</text>
        <dbReference type="Rhea" id="RHEA:43892"/>
        <dbReference type="Rhea" id="RHEA-COMP:14737"/>
        <dbReference type="Rhea" id="RHEA-COMP:14739"/>
        <dbReference type="ChEBI" id="CHEBI:29917"/>
        <dbReference type="ChEBI" id="CHEBI:35235"/>
        <dbReference type="ChEBI" id="CHEBI:57972"/>
        <dbReference type="ChEBI" id="CHEBI:64428"/>
        <dbReference type="EC" id="2.8.1.7"/>
    </reaction>
</comment>
<comment type="cofactor">
    <cofactor evidence="1">
        <name>pyridoxal 5'-phosphate</name>
        <dbReference type="ChEBI" id="CHEBI:597326"/>
    </cofactor>
</comment>
<reference evidence="12" key="1">
    <citation type="submission" date="2020-10" db="EMBL/GenBank/DDBJ databases">
        <authorList>
            <person name="Gilroy R."/>
        </authorList>
    </citation>
    <scope>NUCLEOTIDE SEQUENCE</scope>
    <source>
        <strain evidence="12">B3-4054</strain>
    </source>
</reference>
<dbReference type="Proteomes" id="UP000823616">
    <property type="component" value="Unassembled WGS sequence"/>
</dbReference>
<dbReference type="PANTHER" id="PTHR11601">
    <property type="entry name" value="CYSTEINE DESULFURYLASE FAMILY MEMBER"/>
    <property type="match status" value="1"/>
</dbReference>
<comment type="similarity">
    <text evidence="3">Belongs to the class-V pyridoxal-phosphate-dependent aminotransferase family. NifS/IscS subfamily.</text>
</comment>
<evidence type="ECO:0000256" key="9">
    <source>
        <dbReference type="ARBA" id="ARBA00023014"/>
    </source>
</evidence>
<evidence type="ECO:0000256" key="5">
    <source>
        <dbReference type="ARBA" id="ARBA00022679"/>
    </source>
</evidence>
<dbReference type="GO" id="GO:0046872">
    <property type="term" value="F:metal ion binding"/>
    <property type="evidence" value="ECO:0007669"/>
    <property type="project" value="UniProtKB-KW"/>
</dbReference>
<dbReference type="GO" id="GO:0008483">
    <property type="term" value="F:transaminase activity"/>
    <property type="evidence" value="ECO:0007669"/>
    <property type="project" value="UniProtKB-KW"/>
</dbReference>
<evidence type="ECO:0000256" key="4">
    <source>
        <dbReference type="ARBA" id="ARBA00012239"/>
    </source>
</evidence>
<keyword evidence="5" id="KW-0808">Transferase</keyword>